<evidence type="ECO:0000313" key="1">
    <source>
        <dbReference type="EMBL" id="CAB4038788.1"/>
    </source>
</evidence>
<organism evidence="1 2">
    <name type="scientific">Paramuricea clavata</name>
    <name type="common">Red gorgonian</name>
    <name type="synonym">Violescent sea-whip</name>
    <dbReference type="NCBI Taxonomy" id="317549"/>
    <lineage>
        <taxon>Eukaryota</taxon>
        <taxon>Metazoa</taxon>
        <taxon>Cnidaria</taxon>
        <taxon>Anthozoa</taxon>
        <taxon>Octocorallia</taxon>
        <taxon>Malacalcyonacea</taxon>
        <taxon>Plexauridae</taxon>
        <taxon>Paramuricea</taxon>
    </lineage>
</organism>
<keyword evidence="2" id="KW-1185">Reference proteome</keyword>
<dbReference type="OrthoDB" id="5980337at2759"/>
<dbReference type="Proteomes" id="UP001152795">
    <property type="component" value="Unassembled WGS sequence"/>
</dbReference>
<reference evidence="1" key="1">
    <citation type="submission" date="2020-04" db="EMBL/GenBank/DDBJ databases">
        <authorList>
            <person name="Alioto T."/>
            <person name="Alioto T."/>
            <person name="Gomez Garrido J."/>
        </authorList>
    </citation>
    <scope>NUCLEOTIDE SEQUENCE</scope>
    <source>
        <strain evidence="1">A484AB</strain>
    </source>
</reference>
<comment type="caution">
    <text evidence="1">The sequence shown here is derived from an EMBL/GenBank/DDBJ whole genome shotgun (WGS) entry which is preliminary data.</text>
</comment>
<proteinExistence type="predicted"/>
<evidence type="ECO:0000313" key="2">
    <source>
        <dbReference type="Proteomes" id="UP001152795"/>
    </source>
</evidence>
<dbReference type="AlphaFoldDB" id="A0A6S7K5K6"/>
<protein>
    <submittedName>
        <fullName evidence="1">Uncharacterized protein</fullName>
    </submittedName>
</protein>
<feature type="non-terminal residue" evidence="1">
    <location>
        <position position="170"/>
    </location>
</feature>
<sequence length="170" mass="19086">MATPSKRLKINTIPQEKVTEIARNASKITIPWESIAPPFFVQWLEMFSRSHSVVKELMFMSVLPAVSSLLGSKSYLRPSEANPYKENLCFFSLCISPPNAGKSQAFKHGCKIPIQYVEKANQTCILLDKFTDAGMRQHLLSNNGLAAIIKDECYDTLKQIITEKQMGTLC</sequence>
<dbReference type="EMBL" id="CACRXK020024582">
    <property type="protein sequence ID" value="CAB4038788.1"/>
    <property type="molecule type" value="Genomic_DNA"/>
</dbReference>
<gene>
    <name evidence="1" type="ORF">PACLA_8A077379</name>
</gene>
<name>A0A6S7K5K6_PARCT</name>
<accession>A0A6S7K5K6</accession>